<dbReference type="InterPro" id="IPR032471">
    <property type="entry name" value="AGRL2-4_GAIN_subdom_A"/>
</dbReference>
<gene>
    <name evidence="2" type="ORF">CTOB1V02_LOCUS11584</name>
</gene>
<feature type="compositionally biased region" description="Polar residues" evidence="1">
    <location>
        <begin position="106"/>
        <end position="123"/>
    </location>
</feature>
<feature type="region of interest" description="Disordered" evidence="1">
    <location>
        <begin position="27"/>
        <end position="139"/>
    </location>
</feature>
<sequence>PGSLNFKLSGFLSSAVVSTHRRPTIQPTLVLTEEATPVDMDKADEATLPEAEAPPSPLPPPLSPVKREKEDTTTSAPPPKSTSVGVTSPSTAATPPSPTPSLSSAQVLETSTPPISTESLPTISPSPSPFEQPRPDSCPQAVARDINWNWTRKGQVSLKTCPGGATGFARWKCAGPEWESENPDLSLCRSIWITNLQSRLTSGGSVVQVAHELAQVTAAKSLYGGDVWAATKLLENLAIAGKGVKSEQNPKRSIRGAEPFNSSAKLRTCEGLIRCGTPASQARHSCERDT</sequence>
<reference evidence="2" key="1">
    <citation type="submission" date="2020-11" db="EMBL/GenBank/DDBJ databases">
        <authorList>
            <person name="Tran Van P."/>
        </authorList>
    </citation>
    <scope>NUCLEOTIDE SEQUENCE</scope>
</reference>
<evidence type="ECO:0000256" key="1">
    <source>
        <dbReference type="SAM" id="MobiDB-lite"/>
    </source>
</evidence>
<dbReference type="AlphaFoldDB" id="A0A7R8WSL6"/>
<protein>
    <submittedName>
        <fullName evidence="2">Uncharacterized protein</fullName>
    </submittedName>
</protein>
<evidence type="ECO:0000313" key="2">
    <source>
        <dbReference type="EMBL" id="CAD7233765.1"/>
    </source>
</evidence>
<dbReference type="InterPro" id="IPR001879">
    <property type="entry name" value="GPCR_2_extracellular_dom"/>
</dbReference>
<dbReference type="GO" id="GO:0004930">
    <property type="term" value="F:G protein-coupled receptor activity"/>
    <property type="evidence" value="ECO:0007669"/>
    <property type="project" value="InterPro"/>
</dbReference>
<proteinExistence type="predicted"/>
<dbReference type="Gene3D" id="4.10.1240.10">
    <property type="entry name" value="GPCR, family 2, extracellular hormone receptor domain"/>
    <property type="match status" value="1"/>
</dbReference>
<dbReference type="GO" id="GO:0016020">
    <property type="term" value="C:membrane"/>
    <property type="evidence" value="ECO:0007669"/>
    <property type="project" value="InterPro"/>
</dbReference>
<organism evidence="2">
    <name type="scientific">Cyprideis torosa</name>
    <dbReference type="NCBI Taxonomy" id="163714"/>
    <lineage>
        <taxon>Eukaryota</taxon>
        <taxon>Metazoa</taxon>
        <taxon>Ecdysozoa</taxon>
        <taxon>Arthropoda</taxon>
        <taxon>Crustacea</taxon>
        <taxon>Oligostraca</taxon>
        <taxon>Ostracoda</taxon>
        <taxon>Podocopa</taxon>
        <taxon>Podocopida</taxon>
        <taxon>Cytherocopina</taxon>
        <taxon>Cytheroidea</taxon>
        <taxon>Cytherideidae</taxon>
        <taxon>Cyprideis</taxon>
    </lineage>
</organism>
<accession>A0A7R8WSL6</accession>
<dbReference type="OrthoDB" id="1100386at2759"/>
<dbReference type="Gene3D" id="1.25.40.610">
    <property type="match status" value="1"/>
</dbReference>
<name>A0A7R8WSL6_9CRUS</name>
<feature type="non-terminal residue" evidence="2">
    <location>
        <position position="1"/>
    </location>
</feature>
<dbReference type="Pfam" id="PF16489">
    <property type="entry name" value="GAIN"/>
    <property type="match status" value="1"/>
</dbReference>
<feature type="compositionally biased region" description="Low complexity" evidence="1">
    <location>
        <begin position="81"/>
        <end position="105"/>
    </location>
</feature>
<dbReference type="EMBL" id="OB666917">
    <property type="protein sequence ID" value="CAD7233765.1"/>
    <property type="molecule type" value="Genomic_DNA"/>
</dbReference>
<dbReference type="InterPro" id="IPR036445">
    <property type="entry name" value="GPCR_2_extracell_dom_sf"/>
</dbReference>
<feature type="compositionally biased region" description="Pro residues" evidence="1">
    <location>
        <begin position="52"/>
        <end position="63"/>
    </location>
</feature>
<dbReference type="SMART" id="SM00008">
    <property type="entry name" value="HormR"/>
    <property type="match status" value="1"/>
</dbReference>